<name>A0ABW0H2F3_9HYPH</name>
<gene>
    <name evidence="1" type="ORF">ACFPLB_16530</name>
</gene>
<dbReference type="CDD" id="cd08054">
    <property type="entry name" value="gp6"/>
    <property type="match status" value="1"/>
</dbReference>
<keyword evidence="2" id="KW-1185">Reference proteome</keyword>
<dbReference type="Proteomes" id="UP001596016">
    <property type="component" value="Unassembled WGS sequence"/>
</dbReference>
<dbReference type="InterPro" id="IPR006450">
    <property type="entry name" value="Phage_HK97_gp6-like"/>
</dbReference>
<accession>A0ABW0H2F3</accession>
<dbReference type="Pfam" id="PF05135">
    <property type="entry name" value="Phage_connect_1"/>
    <property type="match status" value="1"/>
</dbReference>
<reference evidence="2" key="1">
    <citation type="journal article" date="2019" name="Int. J. Syst. Evol. Microbiol.">
        <title>The Global Catalogue of Microorganisms (GCM) 10K type strain sequencing project: providing services to taxonomists for standard genome sequencing and annotation.</title>
        <authorList>
            <consortium name="The Broad Institute Genomics Platform"/>
            <consortium name="The Broad Institute Genome Sequencing Center for Infectious Disease"/>
            <person name="Wu L."/>
            <person name="Ma J."/>
        </authorList>
    </citation>
    <scope>NUCLEOTIDE SEQUENCE [LARGE SCALE GENOMIC DNA]</scope>
    <source>
        <strain evidence="2">CGMCC 4.1415</strain>
    </source>
</reference>
<evidence type="ECO:0000313" key="1">
    <source>
        <dbReference type="EMBL" id="MFC5387566.1"/>
    </source>
</evidence>
<dbReference type="NCBIfam" id="TIGR01560">
    <property type="entry name" value="put_DNA_pack"/>
    <property type="match status" value="1"/>
</dbReference>
<evidence type="ECO:0000313" key="2">
    <source>
        <dbReference type="Proteomes" id="UP001596016"/>
    </source>
</evidence>
<protein>
    <submittedName>
        <fullName evidence="1">Head-tail connector protein</fullName>
    </submittedName>
</protein>
<dbReference type="Gene3D" id="1.10.3230.30">
    <property type="entry name" value="Phage gp6-like head-tail connector protein"/>
    <property type="match status" value="1"/>
</dbReference>
<proteinExistence type="predicted"/>
<dbReference type="RefSeq" id="WP_378231698.1">
    <property type="nucleotide sequence ID" value="NZ_JBHSLL010000059.1"/>
</dbReference>
<organism evidence="1 2">
    <name type="scientific">Aquamicrobium segne</name>
    <dbReference type="NCBI Taxonomy" id="469547"/>
    <lineage>
        <taxon>Bacteria</taxon>
        <taxon>Pseudomonadati</taxon>
        <taxon>Pseudomonadota</taxon>
        <taxon>Alphaproteobacteria</taxon>
        <taxon>Hyphomicrobiales</taxon>
        <taxon>Phyllobacteriaceae</taxon>
        <taxon>Aquamicrobium</taxon>
    </lineage>
</organism>
<dbReference type="EMBL" id="JBHSLL010000059">
    <property type="protein sequence ID" value="MFC5387566.1"/>
    <property type="molecule type" value="Genomic_DNA"/>
</dbReference>
<dbReference type="InterPro" id="IPR021146">
    <property type="entry name" value="Phage_gp6-like_head-tail"/>
</dbReference>
<comment type="caution">
    <text evidence="1">The sequence shown here is derived from an EMBL/GenBank/DDBJ whole genome shotgun (WGS) entry which is preliminary data.</text>
</comment>
<sequence>MPEPVTLSDLKAFARIDSNDDDTLLTALGIAAREYVEQATGNDYFTAEAIVPERAKVAIKALAAHWYEFREPVIASAVTTVPMHVRSIIAQLRGGTLEPSE</sequence>